<evidence type="ECO:0008006" key="3">
    <source>
        <dbReference type="Google" id="ProtNLM"/>
    </source>
</evidence>
<sequence>MHTTIVLNSYNPHCSRRSALLSDPFTSGIISITITILSKRDTYIAVGLMDYSSRILKLGEELGDNVNYSVGLSSNGNLWVNTPSLYSCEDCHSWLKEGDNVRMEVDLDSTHRTVQFFVNGEAGRCYMSGIPSSVRIGV</sequence>
<protein>
    <recommendedName>
        <fullName evidence="3">B30.2/SPRY domain-containing protein</fullName>
    </recommendedName>
</protein>
<dbReference type="EMBL" id="JARBJD010000124">
    <property type="protein sequence ID" value="KAK2951089.1"/>
    <property type="molecule type" value="Genomic_DNA"/>
</dbReference>
<keyword evidence="2" id="KW-1185">Reference proteome</keyword>
<dbReference type="Gene3D" id="2.60.120.920">
    <property type="match status" value="1"/>
</dbReference>
<proteinExistence type="predicted"/>
<reference evidence="1 2" key="1">
    <citation type="journal article" date="2022" name="bioRxiv">
        <title>Genomics of Preaxostyla Flagellates Illuminates Evolutionary Transitions and the Path Towards Mitochondrial Loss.</title>
        <authorList>
            <person name="Novak L.V.F."/>
            <person name="Treitli S.C."/>
            <person name="Pyrih J."/>
            <person name="Halakuc P."/>
            <person name="Pipaliya S.V."/>
            <person name="Vacek V."/>
            <person name="Brzon O."/>
            <person name="Soukal P."/>
            <person name="Eme L."/>
            <person name="Dacks J.B."/>
            <person name="Karnkowska A."/>
            <person name="Elias M."/>
            <person name="Hampl V."/>
        </authorList>
    </citation>
    <scope>NUCLEOTIDE SEQUENCE [LARGE SCALE GENOMIC DNA]</scope>
    <source>
        <strain evidence="1">NAU3</strain>
        <tissue evidence="1">Gut</tissue>
    </source>
</reference>
<accession>A0ABQ9XI21</accession>
<evidence type="ECO:0000313" key="2">
    <source>
        <dbReference type="Proteomes" id="UP001281761"/>
    </source>
</evidence>
<organism evidence="1 2">
    <name type="scientific">Blattamonas nauphoetae</name>
    <dbReference type="NCBI Taxonomy" id="2049346"/>
    <lineage>
        <taxon>Eukaryota</taxon>
        <taxon>Metamonada</taxon>
        <taxon>Preaxostyla</taxon>
        <taxon>Oxymonadida</taxon>
        <taxon>Blattamonas</taxon>
    </lineage>
</organism>
<dbReference type="Proteomes" id="UP001281761">
    <property type="component" value="Unassembled WGS sequence"/>
</dbReference>
<name>A0ABQ9XI21_9EUKA</name>
<gene>
    <name evidence="1" type="ORF">BLNAU_13932</name>
</gene>
<dbReference type="InterPro" id="IPR043136">
    <property type="entry name" value="B30.2/SPRY_sf"/>
</dbReference>
<comment type="caution">
    <text evidence="1">The sequence shown here is derived from an EMBL/GenBank/DDBJ whole genome shotgun (WGS) entry which is preliminary data.</text>
</comment>
<evidence type="ECO:0000313" key="1">
    <source>
        <dbReference type="EMBL" id="KAK2951089.1"/>
    </source>
</evidence>